<accession>A0A3B0VJK5</accession>
<dbReference type="Gene3D" id="1.10.150.20">
    <property type="entry name" value="5' to 3' exonuclease, C-terminal subdomain"/>
    <property type="match status" value="1"/>
</dbReference>
<proteinExistence type="predicted"/>
<evidence type="ECO:0000313" key="2">
    <source>
        <dbReference type="EMBL" id="VAW32286.1"/>
    </source>
</evidence>
<protein>
    <recommendedName>
        <fullName evidence="3">DUF4332 domain-containing protein</fullName>
    </recommendedName>
</protein>
<keyword evidence="1" id="KW-0472">Membrane</keyword>
<organism evidence="2">
    <name type="scientific">hydrothermal vent metagenome</name>
    <dbReference type="NCBI Taxonomy" id="652676"/>
    <lineage>
        <taxon>unclassified sequences</taxon>
        <taxon>metagenomes</taxon>
        <taxon>ecological metagenomes</taxon>
    </lineage>
</organism>
<gene>
    <name evidence="2" type="ORF">MNBD_CHLOROFLEXI01-2641</name>
</gene>
<dbReference type="AlphaFoldDB" id="A0A3B0VJK5"/>
<reference evidence="2" key="1">
    <citation type="submission" date="2018-06" db="EMBL/GenBank/DDBJ databases">
        <authorList>
            <person name="Zhirakovskaya E."/>
        </authorList>
    </citation>
    <scope>NUCLEOTIDE SEQUENCE</scope>
</reference>
<keyword evidence="1" id="KW-1133">Transmembrane helix</keyword>
<name>A0A3B0VJK5_9ZZZZ</name>
<feature type="transmembrane region" description="Helical" evidence="1">
    <location>
        <begin position="20"/>
        <end position="40"/>
    </location>
</feature>
<dbReference type="EMBL" id="UOEU01000342">
    <property type="protein sequence ID" value="VAW32286.1"/>
    <property type="molecule type" value="Genomic_DNA"/>
</dbReference>
<evidence type="ECO:0000256" key="1">
    <source>
        <dbReference type="SAM" id="Phobius"/>
    </source>
</evidence>
<sequence>MDFLIVANVLFAQRTDPVGVPGWIPVAIGVILLLLFWWGLSRNSIPQGHVEQDAHHDMAETAVPVLTKAVPPPAAPDNLKKIEGIGPKIEGILHDAGILTFAQLAASTVSSLEKIVREDAGIRVAYPDTWPEQAALAANGSWAALEKLQDELKGGRRA</sequence>
<keyword evidence="1" id="KW-0812">Transmembrane</keyword>
<evidence type="ECO:0008006" key="3">
    <source>
        <dbReference type="Google" id="ProtNLM"/>
    </source>
</evidence>